<evidence type="ECO:0000256" key="1">
    <source>
        <dbReference type="ARBA" id="ARBA00009129"/>
    </source>
</evidence>
<dbReference type="EMBL" id="CP015243">
    <property type="protein sequence ID" value="ANF56532.1"/>
    <property type="molecule type" value="Genomic_DNA"/>
</dbReference>
<dbReference type="Pfam" id="PF05532">
    <property type="entry name" value="CsbD"/>
    <property type="match status" value="1"/>
</dbReference>
<evidence type="ECO:0000256" key="2">
    <source>
        <dbReference type="SAM" id="Phobius"/>
    </source>
</evidence>
<protein>
    <recommendedName>
        <fullName evidence="3">CsbD-like domain-containing protein</fullName>
    </recommendedName>
</protein>
<sequence>MSKERIEGQARDVLGQAQESYGDFIDDDEQRLKGKLRQKAGQAQASYGEAIDNVREFTVSNPFGALATAAAIGFVIGRIWRL</sequence>
<organism evidence="4 5">
    <name type="scientific">Halotalea alkalilenta</name>
    <dbReference type="NCBI Taxonomy" id="376489"/>
    <lineage>
        <taxon>Bacteria</taxon>
        <taxon>Pseudomonadati</taxon>
        <taxon>Pseudomonadota</taxon>
        <taxon>Gammaproteobacteria</taxon>
        <taxon>Oceanospirillales</taxon>
        <taxon>Halomonadaceae</taxon>
        <taxon>Halotalea</taxon>
    </lineage>
</organism>
<keyword evidence="2" id="KW-0812">Transmembrane</keyword>
<dbReference type="Proteomes" id="UP000077875">
    <property type="component" value="Chromosome"/>
</dbReference>
<dbReference type="Gene3D" id="1.10.1470.10">
    <property type="entry name" value="YjbJ"/>
    <property type="match status" value="1"/>
</dbReference>
<feature type="domain" description="CsbD-like" evidence="3">
    <location>
        <begin position="4"/>
        <end position="55"/>
    </location>
</feature>
<proteinExistence type="inferred from homology"/>
<evidence type="ECO:0000259" key="3">
    <source>
        <dbReference type="Pfam" id="PF05532"/>
    </source>
</evidence>
<dbReference type="AlphaFoldDB" id="A0A172YBP3"/>
<gene>
    <name evidence="4" type="ORF">A5892_02810</name>
</gene>
<feature type="transmembrane region" description="Helical" evidence="2">
    <location>
        <begin position="63"/>
        <end position="80"/>
    </location>
</feature>
<keyword evidence="2" id="KW-0472">Membrane</keyword>
<keyword evidence="2" id="KW-1133">Transmembrane helix</keyword>
<dbReference type="SUPFAM" id="SSF69047">
    <property type="entry name" value="Hypothetical protein YjbJ"/>
    <property type="match status" value="1"/>
</dbReference>
<dbReference type="RefSeq" id="WP_027350252.1">
    <property type="nucleotide sequence ID" value="NZ_CP015243.1"/>
</dbReference>
<evidence type="ECO:0000313" key="4">
    <source>
        <dbReference type="EMBL" id="ANF56532.1"/>
    </source>
</evidence>
<dbReference type="KEGG" id="haa:A5892_02810"/>
<dbReference type="STRING" id="376489.A5892_02810"/>
<accession>A0A172YBP3</accession>
<dbReference type="InterPro" id="IPR008462">
    <property type="entry name" value="CsbD"/>
</dbReference>
<name>A0A172YBP3_9GAMM</name>
<keyword evidence="5" id="KW-1185">Reference proteome</keyword>
<comment type="similarity">
    <text evidence="1">Belongs to the UPF0337 (CsbD) family.</text>
</comment>
<evidence type="ECO:0000313" key="5">
    <source>
        <dbReference type="Proteomes" id="UP000077875"/>
    </source>
</evidence>
<dbReference type="InterPro" id="IPR036629">
    <property type="entry name" value="YjbJ_sf"/>
</dbReference>
<reference evidence="4 5" key="1">
    <citation type="submission" date="2016-04" db="EMBL/GenBank/DDBJ databases">
        <title>Complete Genome Sequence of Halotalea alkalilenta IHB B 13600.</title>
        <authorList>
            <person name="Swarnkar M.K."/>
            <person name="Sharma A."/>
            <person name="Kaushal K."/>
            <person name="Soni R."/>
            <person name="Rana S."/>
            <person name="Singh A.K."/>
            <person name="Gulati A."/>
        </authorList>
    </citation>
    <scope>NUCLEOTIDE SEQUENCE [LARGE SCALE GENOMIC DNA]</scope>
    <source>
        <strain evidence="4 5">IHB B 13600</strain>
    </source>
</reference>